<evidence type="ECO:0000256" key="1">
    <source>
        <dbReference type="SAM" id="Phobius"/>
    </source>
</evidence>
<accession>A0A828Z6L1</accession>
<proteinExistence type="predicted"/>
<protein>
    <submittedName>
        <fullName evidence="2">Uncharacterized protein</fullName>
    </submittedName>
</protein>
<dbReference type="Proteomes" id="UP000001338">
    <property type="component" value="Unassembled WGS sequence"/>
</dbReference>
<keyword evidence="1" id="KW-0472">Membrane</keyword>
<reference evidence="2 3" key="1">
    <citation type="submission" date="2012-10" db="EMBL/GenBank/DDBJ databases">
        <authorList>
            <person name="Harkins D.M."/>
            <person name="Durkin A.S."/>
            <person name="Brinkac L.M."/>
            <person name="Haft D.H."/>
            <person name="Selengut J.D."/>
            <person name="Sanka R."/>
            <person name="DePew J."/>
            <person name="Purushe J."/>
            <person name="Whelen A.C."/>
            <person name="Vinetz J.M."/>
            <person name="Sutton G.G."/>
            <person name="Nierman W.C."/>
            <person name="Fouts D.E."/>
        </authorList>
    </citation>
    <scope>NUCLEOTIDE SEQUENCE [LARGE SCALE GENOMIC DNA]</scope>
    <source>
        <strain evidence="2 3">2006001853</strain>
    </source>
</reference>
<feature type="transmembrane region" description="Helical" evidence="1">
    <location>
        <begin position="12"/>
        <end position="30"/>
    </location>
</feature>
<keyword evidence="1" id="KW-0812">Transmembrane</keyword>
<evidence type="ECO:0000313" key="3">
    <source>
        <dbReference type="Proteomes" id="UP000001338"/>
    </source>
</evidence>
<dbReference type="RefSeq" id="WP_004494876.1">
    <property type="nucleotide sequence ID" value="NZ_AFLV02000009.1"/>
</dbReference>
<name>A0A828Z6L1_9LEPT</name>
<gene>
    <name evidence="2" type="ORF">LEP1GSC036_0702</name>
</gene>
<sequence length="237" mass="26178">MVKSDRWTGNLRVFASVYFLLISHLIAGPYSSFDYLVGGGEGQMKSQPDTEAAKIASFRLLTSGSDPVNSYLAYRYLSRPTNTTFKISEQTFVYESTSILTWGISISQTKIQRSGTAYEPNSDVERFYYYARLTGLQLTDYASQINQKVTVVDGLITELKLGARSGYFYGKGDKSGVFPNLYLTAGGGSGIGRFGINLGWRFQSGAAYIHFLCFSRYYTGEIVGFDYGGKIGVGTVF</sequence>
<keyword evidence="1" id="KW-1133">Transmembrane helix</keyword>
<dbReference type="AlphaFoldDB" id="A0A828Z6L1"/>
<organism evidence="2 3">
    <name type="scientific">Leptospira weilii str. 2006001853</name>
    <dbReference type="NCBI Taxonomy" id="1001589"/>
    <lineage>
        <taxon>Bacteria</taxon>
        <taxon>Pseudomonadati</taxon>
        <taxon>Spirochaetota</taxon>
        <taxon>Spirochaetia</taxon>
        <taxon>Leptospirales</taxon>
        <taxon>Leptospiraceae</taxon>
        <taxon>Leptospira</taxon>
    </lineage>
</organism>
<evidence type="ECO:0000313" key="2">
    <source>
        <dbReference type="EMBL" id="EKR66018.1"/>
    </source>
</evidence>
<comment type="caution">
    <text evidence="2">The sequence shown here is derived from an EMBL/GenBank/DDBJ whole genome shotgun (WGS) entry which is preliminary data.</text>
</comment>
<dbReference type="GeneID" id="61113305"/>
<dbReference type="EMBL" id="AFLV02000009">
    <property type="protein sequence ID" value="EKR66018.1"/>
    <property type="molecule type" value="Genomic_DNA"/>
</dbReference>